<reference evidence="2 3" key="1">
    <citation type="journal article" date="2020" name="ISME J.">
        <title>Comparative genomics reveals insights into cyanobacterial evolution and habitat adaptation.</title>
        <authorList>
            <person name="Chen M.Y."/>
            <person name="Teng W.K."/>
            <person name="Zhao L."/>
            <person name="Hu C.X."/>
            <person name="Zhou Y.K."/>
            <person name="Han B.P."/>
            <person name="Song L.R."/>
            <person name="Shu W.S."/>
        </authorList>
    </citation>
    <scope>NUCLEOTIDE SEQUENCE [LARGE SCALE GENOMIC DNA]</scope>
    <source>
        <strain evidence="2 3">FACHB-288</strain>
    </source>
</reference>
<feature type="domain" description="Filamentous haemagglutinin FhaB/tRNA nuclease CdiA-like TPS" evidence="1">
    <location>
        <begin position="41"/>
        <end position="159"/>
    </location>
</feature>
<dbReference type="InterPro" id="IPR012334">
    <property type="entry name" value="Pectin_lyas_fold"/>
</dbReference>
<evidence type="ECO:0000313" key="3">
    <source>
        <dbReference type="Proteomes" id="UP000658514"/>
    </source>
</evidence>
<protein>
    <submittedName>
        <fullName evidence="2">Filamentous hemagglutinin N-terminal domain-containing protein</fullName>
    </submittedName>
</protein>
<proteinExistence type="predicted"/>
<sequence>MTRNYGLHKCLQFGLAGLIGWLSISLLTAKAQAQQSNIVPDNTLGTEASQVISNFGGQAREVITGGAIRQINLFHSFGEFNISAGREAYFFSPNADIQNILTRVTGNNPSEILGRLGTFGNSQPNLYLINPNGIVFGENASLDVQGSFIGTTANGIQFANQGNFSATNPQAVPLLTVNPSALLFNQINQGEIINRSRQIFTLGSFYLIGGNITFDGGIAGSLGNRLELGAVAGTGNVELINSGNQMQLAFPDGLPKANIFLQNNAFALTSGGGAITVNADDISLSGNSFISSLLQPGEGQPGIAAGDVVVNATGHITLDNLSSIASQGSENSLGDTGNIVINAQSIRLTNQSIINSNGPRSRGNIILNLKDDVSLDNGSFINTSGIFNPIGKSGDITITTGNINLTNQSAINSGNIGQGQGGKITLKAQESISLNSGSNISSASTASGFGQVNDLPSGDIEIKTRTLKLDGSNTLISSLNLDEGRGGNIHIFADDSILLNGLALILSSSNGQGDAGNIQLETRSLTLTNGGNIGTQSAGLGNSGNLLVNASDSVTLSGIATFIDPQTGDRSIIGSILSTSAFGTGKSGELTINTQRLSINDGGDITTISRSRGGDLTINAKDSVEVVGNSPNKLSAISTSTIGSGDAGSMRINTGHLSIRDGGRVLTSTFGKGNGGNLTVNADRSVKLIGSSADDRFFSALAAAAETGSTGNAGDLTITTPDLLVRDGAQVSTATFGAGKGGNLFVNASNKVELIGISKNSQTISALGTSAQTGSSGNAGNLTIETQDLFVRDGAQVSTATFGAGNGGNLTVNASGSVEIIGASANVLFNSRLSTQGLTGNAGDLTINAQNLLVRDGGQVDAATFDRGKGGNLTVNVTGKVELIGTSPDGSVPTVLSTSALAGSTGDAGDLTINVQDLFVQDGAQISAATSGRGKAGNLAVNASGKVELIGTSADGSFSSGLGASTNQGSTGDAGKLTITTQDLIVRNGAAVSTATFGAGKGGNLTVNAANSVELTGTSIDGRFLSGLSASAYAGSTGDAGNLQVDTQNLLIGDGAQIFTGTFGAGKAGNLTVNASGQIELIGRSADGRFPSGLLASAEPNSRGNAGDMRINTPQLLVNNGAEVLVNARGIGNAGIMTINADTIRLDNQAALNANTRSPNKDPKREQATINLNTQNLTLRQGSSITTNATGENVIGGNINIDTKFLVAVENSRISANSDNSRGGRVIVNAEGVFVGSQPSDVSQFITATSGVGLSGTVDVNSPDNSSIQNSLTELSPNLIDTNALIASSCIARSNQRQENSFIITGSGALPANRPGVLISNYTTGEVRSIATTARPWKKGDPIIEAQGFYRLNNGKLLLSRECS</sequence>
<dbReference type="InterPro" id="IPR008638">
    <property type="entry name" value="FhaB/CdiA-like_TPS"/>
</dbReference>
<comment type="caution">
    <text evidence="2">The sequence shown here is derived from an EMBL/GenBank/DDBJ whole genome shotgun (WGS) entry which is preliminary data.</text>
</comment>
<dbReference type="Gene3D" id="2.160.20.10">
    <property type="entry name" value="Single-stranded right-handed beta-helix, Pectin lyase-like"/>
    <property type="match status" value="5"/>
</dbReference>
<name>A0ABR8AK35_9CYAN</name>
<dbReference type="NCBIfam" id="TIGR01901">
    <property type="entry name" value="adhes_NPXG"/>
    <property type="match status" value="1"/>
</dbReference>
<evidence type="ECO:0000259" key="1">
    <source>
        <dbReference type="SMART" id="SM00912"/>
    </source>
</evidence>
<evidence type="ECO:0000313" key="2">
    <source>
        <dbReference type="EMBL" id="MBD2199643.1"/>
    </source>
</evidence>
<dbReference type="EMBL" id="JACJQH010000064">
    <property type="protein sequence ID" value="MBD2199643.1"/>
    <property type="molecule type" value="Genomic_DNA"/>
</dbReference>
<dbReference type="Pfam" id="PF05860">
    <property type="entry name" value="TPS"/>
    <property type="match status" value="1"/>
</dbReference>
<dbReference type="SUPFAM" id="SSF51126">
    <property type="entry name" value="Pectin lyase-like"/>
    <property type="match status" value="6"/>
</dbReference>
<accession>A0ABR8AK35</accession>
<dbReference type="SMART" id="SM00912">
    <property type="entry name" value="Haemagg_act"/>
    <property type="match status" value="1"/>
</dbReference>
<organism evidence="2 3">
    <name type="scientific">Calothrix parietina FACHB-288</name>
    <dbReference type="NCBI Taxonomy" id="2692896"/>
    <lineage>
        <taxon>Bacteria</taxon>
        <taxon>Bacillati</taxon>
        <taxon>Cyanobacteriota</taxon>
        <taxon>Cyanophyceae</taxon>
        <taxon>Nostocales</taxon>
        <taxon>Calotrichaceae</taxon>
        <taxon>Calothrix</taxon>
    </lineage>
</organism>
<gene>
    <name evidence="2" type="ORF">H6G24_29925</name>
</gene>
<dbReference type="InterPro" id="IPR011050">
    <property type="entry name" value="Pectin_lyase_fold/virulence"/>
</dbReference>
<dbReference type="RefSeq" id="WP_190549356.1">
    <property type="nucleotide sequence ID" value="NZ_CAWPNO010000100.1"/>
</dbReference>
<dbReference type="Proteomes" id="UP000658514">
    <property type="component" value="Unassembled WGS sequence"/>
</dbReference>
<keyword evidence="3" id="KW-1185">Reference proteome</keyword>